<dbReference type="GO" id="GO:1990414">
    <property type="term" value="P:replication-born double-strand break repair via sister chromatid exchange"/>
    <property type="evidence" value="ECO:0007669"/>
    <property type="project" value="TreeGrafter"/>
</dbReference>
<dbReference type="GO" id="GO:0034087">
    <property type="term" value="P:establishment of mitotic sister chromatid cohesion"/>
    <property type="evidence" value="ECO:0007669"/>
    <property type="project" value="TreeGrafter"/>
</dbReference>
<dbReference type="Pfam" id="PF12830">
    <property type="entry name" value="Nipped-B_C"/>
    <property type="match status" value="1"/>
</dbReference>
<keyword evidence="5" id="KW-1185">Reference proteome</keyword>
<evidence type="ECO:0000256" key="2">
    <source>
        <dbReference type="SAM" id="MobiDB-lite"/>
    </source>
</evidence>
<evidence type="ECO:0000259" key="3">
    <source>
        <dbReference type="Pfam" id="PF12830"/>
    </source>
</evidence>
<dbReference type="InterPro" id="IPR024986">
    <property type="entry name" value="Nipped-B_C"/>
</dbReference>
<comment type="similarity">
    <text evidence="1">Belongs to the SCC2/Nipped-B family.</text>
</comment>
<evidence type="ECO:0000313" key="4">
    <source>
        <dbReference type="EMBL" id="CDH52101.1"/>
    </source>
</evidence>
<comment type="subcellular location">
    <subcellularLocation>
        <location evidence="1">Nucleus</location>
    </subcellularLocation>
</comment>
<dbReference type="VEuPathDB" id="FungiDB:LCOR_03627.1"/>
<feature type="compositionally biased region" description="Polar residues" evidence="2">
    <location>
        <begin position="113"/>
        <end position="125"/>
    </location>
</feature>
<dbReference type="STRING" id="1263082.A0A068RT39"/>
<dbReference type="GO" id="GO:0140588">
    <property type="term" value="P:chromatin looping"/>
    <property type="evidence" value="ECO:0007669"/>
    <property type="project" value="InterPro"/>
</dbReference>
<keyword evidence="1" id="KW-0539">Nucleus</keyword>
<keyword evidence="1" id="KW-0677">Repeat</keyword>
<dbReference type="PANTHER" id="PTHR21704:SF18">
    <property type="entry name" value="NIPPED-B-LIKE PROTEIN"/>
    <property type="match status" value="1"/>
</dbReference>
<dbReference type="InterPro" id="IPR011989">
    <property type="entry name" value="ARM-like"/>
</dbReference>
<sequence>MATEDTRTQRSKPSRSRKPFDLSTKRRKLSHSAPLAPIERAVNSSADSSDDDEDDKPLVHRRAFIQRILQSHQSQAAPPQPAAPTVAPCSAAQNDDDDDDQHLDTPQPKEDQQPQNDIENSQDSNTRVEHMDSLEERGEAALDRFVRFVDDLLEHDMDEDQQKRDAFDGKDKSELVCLQVTTMHKFTTLALRASYYSVFDSMDPSRLARIFQMMENSCIRAMDIDVIGDYCKRLEEHVTDFSATTKLLELVSNGLEAAVMMLDILAGCNVDRKHLPESMVMTCLQLARNHLETTIYPLIDLNAFEEDTTSLNNGTRMFLKFAETDLTAKRYMIRILPLITRLLHRATMLLEADGFDDHGVIVLGYIALGAFFHDYTDNNHSCLVTSKSGDTIVNPFEQMKLGAMDVLRILFNKFPYHRKWILSEILTSLNALTSMDRSAKRYRLTDNTKIHVMSALFMQLVQCCTISGDMEDHKQWVRKWTMKYQKAHKESDRSQIQDLYGKLVQQSMGYWQSAMEAAIDSASYLLNFVIQKCKSRTKDSYSIAEYRGILESTLQDFITVLNKPEWPAAELLLQAFSELMIERIRGTKSDLYLKSLAIEWLGILASRIKMGSNKITGKGGYMSPEWICDLYERIPGEINVDTQPSKIQLLFECQTRVLKSIAYLQVSGSALQFQICAWGKQYASSWKLIKQQSQEDQDNDTSAELLSTLQGMVTQLWCRSLDVQLGEEHEFQRSCNFEFPEMNTSDIELISELLASRNTLYKSYNGLLAEIVTCLHKDVVTYRNKAVRAIRHLVREVPEVLDDTRIRNAILQRIHDASPSIRDIAVEVLAMYLGRQTEVPHKLYEIASARVMDTAANVRKRVVKLLRDLYYKCSDPDVKVDIASKLIHRLSDNEVSICDLAFKCTQEVLFGPFRSIDQDGNDYFGSSYAHAPKARKRRIDELTGIILGAVSRLEATVGDKSTALPQIVQKCMEQGDAKSKKTYEKYFQWIVDCLFDLVLQYDEQDDLKQFRNCLLAIHAFTTTCPELLRETQASALQPYLSVTNLDDWPTARHVLNIYRDVLPQQKYHDPESIALLERILFQLVGTCPQEYTDSAVSCLCTIVQSISHRYGILVRILGSCIVKLQGIQTKVKQSGALDRPASGVMKILAICGVLCQNVDFDAKRAENPEQMSTLDKITKESLVSHVFDLLYWFTGDHGLMETAQIQRAALQGLGYMYTRYPMLMTKDASTQLMDQIFERDNQDLQTQLMIVFREFLDTEEARLEQREQDAGESLYHKDIDIETLLGNTAEFAELGVNGSIMQRYLTRIVQCAMSDSSDLRHAAFEVVAAIIHQGLAHPVLCMPIIVAAETSPDSIMRMRAYYLHRFAHDKYGMLLYSQLPKYLLRAFEYQKLLFGERVHGYGKRGGDAKMDALLGLTYTVVKQVAKPKLDFISALVRPFRFEVRDMAGTEIDIHYLRFIADNMTTLDFTQSDEVLYLLYQIERIQTTFCADLLVRLQSQKNNDDHVESEETSEPPMSHDAAAKSAIAMYILLRTKQLIKDLYEISDTDIRDFDPNEKRKPHAVTRDLEQHDPVVLWEDELLFFRKNDLTHAAATQALSKFEDLASGTLGMLDEIEA</sequence>
<dbReference type="Gene3D" id="1.25.10.10">
    <property type="entry name" value="Leucine-rich Repeat Variant"/>
    <property type="match status" value="1"/>
</dbReference>
<dbReference type="GO" id="GO:0003682">
    <property type="term" value="F:chromatin binding"/>
    <property type="evidence" value="ECO:0007669"/>
    <property type="project" value="TreeGrafter"/>
</dbReference>
<feature type="region of interest" description="Disordered" evidence="2">
    <location>
        <begin position="1"/>
        <end position="134"/>
    </location>
</feature>
<comment type="caution">
    <text evidence="4">The sequence shown here is derived from an EMBL/GenBank/DDBJ whole genome shotgun (WGS) entry which is preliminary data.</text>
</comment>
<dbReference type="InterPro" id="IPR016024">
    <property type="entry name" value="ARM-type_fold"/>
</dbReference>
<dbReference type="GO" id="GO:0090694">
    <property type="term" value="C:Scc2-Scc4 cohesin loading complex"/>
    <property type="evidence" value="ECO:0007669"/>
    <property type="project" value="TreeGrafter"/>
</dbReference>
<dbReference type="GO" id="GO:0010468">
    <property type="term" value="P:regulation of gene expression"/>
    <property type="evidence" value="ECO:0007669"/>
    <property type="project" value="InterPro"/>
</dbReference>
<dbReference type="EMBL" id="CBTN010000012">
    <property type="protein sequence ID" value="CDH52101.1"/>
    <property type="molecule type" value="Genomic_DNA"/>
</dbReference>
<gene>
    <name evidence="4" type="ORF">LCOR_03627.1</name>
</gene>
<dbReference type="InterPro" id="IPR033031">
    <property type="entry name" value="Scc2/Nipped-B"/>
</dbReference>
<evidence type="ECO:0000313" key="5">
    <source>
        <dbReference type="Proteomes" id="UP000027586"/>
    </source>
</evidence>
<protein>
    <recommendedName>
        <fullName evidence="1">Sister chromatid cohesion protein</fullName>
    </recommendedName>
</protein>
<evidence type="ECO:0000256" key="1">
    <source>
        <dbReference type="RuleBase" id="RU364107"/>
    </source>
</evidence>
<dbReference type="OrthoDB" id="418242at2759"/>
<organism evidence="4 5">
    <name type="scientific">Lichtheimia corymbifera JMRC:FSU:9682</name>
    <dbReference type="NCBI Taxonomy" id="1263082"/>
    <lineage>
        <taxon>Eukaryota</taxon>
        <taxon>Fungi</taxon>
        <taxon>Fungi incertae sedis</taxon>
        <taxon>Mucoromycota</taxon>
        <taxon>Mucoromycotina</taxon>
        <taxon>Mucoromycetes</taxon>
        <taxon>Mucorales</taxon>
        <taxon>Lichtheimiaceae</taxon>
        <taxon>Lichtheimia</taxon>
    </lineage>
</organism>
<keyword evidence="1" id="KW-0131">Cell cycle</keyword>
<dbReference type="PANTHER" id="PTHR21704">
    <property type="entry name" value="NIPPED-B-LIKE PROTEIN DELANGIN SCC2-RELATED"/>
    <property type="match status" value="1"/>
</dbReference>
<dbReference type="GO" id="GO:0071169">
    <property type="term" value="P:establishment of protein localization to chromatin"/>
    <property type="evidence" value="ECO:0007669"/>
    <property type="project" value="TreeGrafter"/>
</dbReference>
<accession>A0A068RT39</accession>
<dbReference type="CDD" id="cd23958">
    <property type="entry name" value="SCC2"/>
    <property type="match status" value="1"/>
</dbReference>
<dbReference type="Proteomes" id="UP000027586">
    <property type="component" value="Unassembled WGS sequence"/>
</dbReference>
<proteinExistence type="inferred from homology"/>
<dbReference type="SUPFAM" id="SSF48371">
    <property type="entry name" value="ARM repeat"/>
    <property type="match status" value="1"/>
</dbReference>
<reference evidence="4" key="1">
    <citation type="submission" date="2013-08" db="EMBL/GenBank/DDBJ databases">
        <title>Gene expansion shapes genome architecture in the human pathogen Lichtheimia corymbifera: an evolutionary genomics analysis in the ancient terrestrial Mucorales (Mucoromycotina).</title>
        <authorList>
            <person name="Schwartze V.U."/>
            <person name="Winter S."/>
            <person name="Shelest E."/>
            <person name="Marcet-Houben M."/>
            <person name="Horn F."/>
            <person name="Wehner S."/>
            <person name="Hoffmann K."/>
            <person name="Riege K."/>
            <person name="Sammeth M."/>
            <person name="Nowrousian M."/>
            <person name="Valiante V."/>
            <person name="Linde J."/>
            <person name="Jacobsen I.D."/>
            <person name="Marz M."/>
            <person name="Brakhage A.A."/>
            <person name="Gabaldon T."/>
            <person name="Bocker S."/>
            <person name="Voigt K."/>
        </authorList>
    </citation>
    <scope>NUCLEOTIDE SEQUENCE [LARGE SCALE GENOMIC DNA]</scope>
    <source>
        <strain evidence="4">FSU 9682</strain>
    </source>
</reference>
<name>A0A068RT39_9FUNG</name>
<dbReference type="GO" id="GO:0061775">
    <property type="term" value="F:cohesin loader activity"/>
    <property type="evidence" value="ECO:0007669"/>
    <property type="project" value="InterPro"/>
</dbReference>
<feature type="domain" description="Sister chromatid cohesion C-terminal" evidence="3">
    <location>
        <begin position="1299"/>
        <end position="1484"/>
    </location>
</feature>